<dbReference type="EMBL" id="CP026604">
    <property type="protein sequence ID" value="AWB66134.1"/>
    <property type="molecule type" value="Genomic_DNA"/>
</dbReference>
<reference evidence="1 2" key="1">
    <citation type="submission" date="2018-01" db="EMBL/GenBank/DDBJ databases">
        <title>Genome sequence of a Cantenovulum-like bacteria.</title>
        <authorList>
            <person name="Tan W.R."/>
            <person name="Lau N.-S."/>
            <person name="Go F."/>
            <person name="Amirul A.-A.A."/>
        </authorList>
    </citation>
    <scope>NUCLEOTIDE SEQUENCE [LARGE SCALE GENOMIC DNA]</scope>
    <source>
        <strain evidence="1 2">CCB-QB4</strain>
    </source>
</reference>
<gene>
    <name evidence="1" type="ORF">C2869_06620</name>
</gene>
<sequence length="167" mass="19836">MLYQGKVILTTEIDNERKKDALLKSYIDDFKDYWFNGYNPRIGKDIATARPNPPIGHRHTHLKPSIFPLSTKPAVHKKSTKAYWNRWLTNRLISPPTSDRCLFYMVSNSRIAYVFHYQSEKSHQFMESIKFKEIVYKMETLAFQYNIDLMGFDDQQNLFSNQWLITT</sequence>
<accession>A0A2S0VPK1</accession>
<keyword evidence="2" id="KW-1185">Reference proteome</keyword>
<evidence type="ECO:0000313" key="2">
    <source>
        <dbReference type="Proteomes" id="UP000244441"/>
    </source>
</evidence>
<organism evidence="1 2">
    <name type="scientific">Saccharobesus litoralis</name>
    <dbReference type="NCBI Taxonomy" id="2172099"/>
    <lineage>
        <taxon>Bacteria</taxon>
        <taxon>Pseudomonadati</taxon>
        <taxon>Pseudomonadota</taxon>
        <taxon>Gammaproteobacteria</taxon>
        <taxon>Alteromonadales</taxon>
        <taxon>Alteromonadaceae</taxon>
        <taxon>Saccharobesus</taxon>
    </lineage>
</organism>
<protein>
    <submittedName>
        <fullName evidence="1">Uncharacterized protein</fullName>
    </submittedName>
</protein>
<proteinExistence type="predicted"/>
<evidence type="ECO:0000313" key="1">
    <source>
        <dbReference type="EMBL" id="AWB66134.1"/>
    </source>
</evidence>
<dbReference type="AlphaFoldDB" id="A0A2S0VPK1"/>
<dbReference type="KEGG" id="cate:C2869_06620"/>
<dbReference type="Proteomes" id="UP000244441">
    <property type="component" value="Chromosome"/>
</dbReference>
<name>A0A2S0VPK1_9ALTE</name>